<accession>A0A6N7VJL0</accession>
<proteinExistence type="predicted"/>
<dbReference type="EMBL" id="VULN01000001">
    <property type="protein sequence ID" value="MSS81240.1"/>
    <property type="molecule type" value="Genomic_DNA"/>
</dbReference>
<dbReference type="Pfam" id="PF14355">
    <property type="entry name" value="Abi_C"/>
    <property type="match status" value="1"/>
</dbReference>
<evidence type="ECO:0000259" key="1">
    <source>
        <dbReference type="Pfam" id="PF14355"/>
    </source>
</evidence>
<protein>
    <submittedName>
        <fullName evidence="2">Abortive infection family protein</fullName>
    </submittedName>
</protein>
<gene>
    <name evidence="2" type="ORF">FX155_01205</name>
</gene>
<dbReference type="InterPro" id="IPR026001">
    <property type="entry name" value="Abi-like_C"/>
</dbReference>
<comment type="caution">
    <text evidence="2">The sequence shown here is derived from an EMBL/GenBank/DDBJ whole genome shotgun (WGS) entry which is preliminary data.</text>
</comment>
<dbReference type="Proteomes" id="UP000441455">
    <property type="component" value="Unassembled WGS sequence"/>
</dbReference>
<organism evidence="2 3">
    <name type="scientific">Acidaminococcus fermentans</name>
    <dbReference type="NCBI Taxonomy" id="905"/>
    <lineage>
        <taxon>Bacteria</taxon>
        <taxon>Bacillati</taxon>
        <taxon>Bacillota</taxon>
        <taxon>Negativicutes</taxon>
        <taxon>Acidaminococcales</taxon>
        <taxon>Acidaminococcaceae</taxon>
        <taxon>Acidaminococcus</taxon>
    </lineage>
</organism>
<evidence type="ECO:0000313" key="2">
    <source>
        <dbReference type="EMBL" id="MSS81240.1"/>
    </source>
</evidence>
<feature type="domain" description="Abortive infection protein-like C-terminal" evidence="1">
    <location>
        <begin position="187"/>
        <end position="266"/>
    </location>
</feature>
<dbReference type="AlphaFoldDB" id="A0A6N7VJL0"/>
<name>A0A6N7VJL0_ACIFE</name>
<evidence type="ECO:0000313" key="3">
    <source>
        <dbReference type="Proteomes" id="UP000441455"/>
    </source>
</evidence>
<reference evidence="2 3" key="1">
    <citation type="submission" date="2019-08" db="EMBL/GenBank/DDBJ databases">
        <title>In-depth cultivation of the pig gut microbiome towards novel bacterial diversity and tailored functional studies.</title>
        <authorList>
            <person name="Wylensek D."/>
            <person name="Hitch T.C.A."/>
            <person name="Clavel T."/>
        </authorList>
    </citation>
    <scope>NUCLEOTIDE SEQUENCE [LARGE SCALE GENOMIC DNA]</scope>
    <source>
        <strain evidence="2 3">WCA-389-WT-5B</strain>
    </source>
</reference>
<sequence>MGLFNRDGYVLDFSNARFDTFTAKCVGTAIQAKYKLSKGKSLREYLYDPGVKENEKWKLVTDLLEYYEQKYEQEYNPELGADDYVPGVHAFGVEFNKGYRNLYFKCKKLLIEHNKIRTSCIAQSDLIKKNLFTSAYLKNEIDLMISEIQSNPTDAIGKSKELIESCCKTILSEMHVDYDKKWDLSILTNKTLDLLKLTPKTIDGNSPVSSQLKAICGNLRGIVTKIAEIRNVYGSGHGKGDGFKGLEARHARLAVDCSATFCEFIWSTWKQQKQG</sequence>